<dbReference type="Pfam" id="PF00353">
    <property type="entry name" value="HemolysinCabind"/>
    <property type="match status" value="2"/>
</dbReference>
<comment type="caution">
    <text evidence="4">The sequence shown here is derived from an EMBL/GenBank/DDBJ whole genome shotgun (WGS) entry which is preliminary data.</text>
</comment>
<dbReference type="EMBL" id="JAVLSJ010000002">
    <property type="protein sequence ID" value="MDR9847517.1"/>
    <property type="molecule type" value="Genomic_DNA"/>
</dbReference>
<feature type="region of interest" description="Disordered" evidence="2">
    <location>
        <begin position="311"/>
        <end position="338"/>
    </location>
</feature>
<evidence type="ECO:0000256" key="2">
    <source>
        <dbReference type="SAM" id="MobiDB-lite"/>
    </source>
</evidence>
<evidence type="ECO:0000313" key="4">
    <source>
        <dbReference type="EMBL" id="MDR9847517.1"/>
    </source>
</evidence>
<dbReference type="SUPFAM" id="SSF51120">
    <property type="entry name" value="beta-Roll"/>
    <property type="match status" value="2"/>
</dbReference>
<gene>
    <name evidence="4" type="ORF">RI048_04755</name>
</gene>
<dbReference type="Pfam" id="PF06594">
    <property type="entry name" value="HCBP_related"/>
    <property type="match status" value="1"/>
</dbReference>
<dbReference type="Gene3D" id="2.150.10.10">
    <property type="entry name" value="Serralysin-like metalloprotease, C-terminal"/>
    <property type="match status" value="2"/>
</dbReference>
<sequence>MSTTTSQDQPKAASSLSHPVITRIDKRFVQIKTGTGTKIVFAPISPDIKLFDPPEKPATTPPATRPPAIASKPVVAPPLASPTKPAAAKPSPIQTPVNVKPDIAPPPITSTLAQGFDAEAIARDIIAGKGVIVTVNGSKLWSKTIPDNVGMTDHMVAITGVGYHAQSGELDGFFIADSGRGLPGDDCRYIGLEDMRACTSGTGSVTITTNEAIKPFNRANGGAGAVLDQAAADGKLSVQTGLSVPAKPAASAGNALAAHYLDSFTAPAPFGDDEGSQRKLPGVKVRKHIALASDKQDLALEADNLDATGNVQNNRLTGNDRNNILDGQGGADTMTGGKGDDSYYVDNSGDRVAEKAGEGIDTVYATVSTTLADNIENLVLFDATKPQSAVINGVNVLVYGMPKSYQLDYAQGDAVPGFLGTCGETVVANMSVLAGRPLTEKEVVTRAIDEMLCDIIDPLPEHRGGTYTEGQQALLKDFGIDATITHGFDEMAVARSIKEGKAVGLSVNASRLWDMPMASSDRSNHCVTVTGVAYSVDTEQIAGFFIADSGRGRADDMSRYVTLRQLRYATDVTSADTLTTDQAVKLFGQNVNATGNGLDNILAGNGGDNVLTGGKGNDLLIGGAGNDSYRFAKGDGQDVVYDHDATQGKVDTISFTDARQDNLWFSKTGQDLRIKVLGTTDQVTVKDWYAGAAGTTDNHIERIKTADGKSLLDTDVDKLVQAMASFAPPAATQTTWAQAQGGDGKVLLAVSH</sequence>
<dbReference type="InterPro" id="IPR011049">
    <property type="entry name" value="Serralysin-like_metalloprot_C"/>
</dbReference>
<feature type="compositionally biased region" description="Low complexity" evidence="2">
    <location>
        <begin position="81"/>
        <end position="92"/>
    </location>
</feature>
<keyword evidence="5" id="KW-1185">Reference proteome</keyword>
<evidence type="ECO:0000259" key="3">
    <source>
        <dbReference type="Pfam" id="PF06594"/>
    </source>
</evidence>
<organism evidence="4 5">
    <name type="scientific">Herbaspirillum huttiense subsp. lycopersici</name>
    <dbReference type="NCBI Taxonomy" id="3074428"/>
    <lineage>
        <taxon>Bacteria</taxon>
        <taxon>Pseudomonadati</taxon>
        <taxon>Pseudomonadota</taxon>
        <taxon>Betaproteobacteria</taxon>
        <taxon>Burkholderiales</taxon>
        <taxon>Oxalobacteraceae</taxon>
        <taxon>Herbaspirillum</taxon>
    </lineage>
</organism>
<dbReference type="PRINTS" id="PR00313">
    <property type="entry name" value="CABNDNGRPT"/>
</dbReference>
<name>A0ABU2EHA7_9BURK</name>
<evidence type="ECO:0000313" key="5">
    <source>
        <dbReference type="Proteomes" id="UP001246576"/>
    </source>
</evidence>
<evidence type="ECO:0000256" key="1">
    <source>
        <dbReference type="ARBA" id="ARBA00022837"/>
    </source>
</evidence>
<feature type="region of interest" description="Disordered" evidence="2">
    <location>
        <begin position="51"/>
        <end position="99"/>
    </location>
</feature>
<proteinExistence type="predicted"/>
<feature type="domain" description="Haemolysin-type calcium binding-related" evidence="3">
    <location>
        <begin position="671"/>
        <end position="711"/>
    </location>
</feature>
<dbReference type="RefSeq" id="WP_310839664.1">
    <property type="nucleotide sequence ID" value="NZ_JAVLSJ010000002.1"/>
</dbReference>
<dbReference type="InterPro" id="IPR001343">
    <property type="entry name" value="Hemolysn_Ca-bd"/>
</dbReference>
<dbReference type="InterPro" id="IPR010566">
    <property type="entry name" value="Haemolys_ca-bd"/>
</dbReference>
<feature type="compositionally biased region" description="Polar residues" evidence="2">
    <location>
        <begin position="311"/>
        <end position="322"/>
    </location>
</feature>
<reference evidence="4" key="1">
    <citation type="submission" date="2023-09" db="EMBL/GenBank/DDBJ databases">
        <title>Description of first Herbaspirillum huttiense subsp. nephrolepsisexaltata and Herbaspirillum huttiense subsp. lycopersicon.</title>
        <authorList>
            <person name="Poudel M."/>
            <person name="Sharma A."/>
            <person name="Goss E."/>
            <person name="Tapia J.H."/>
            <person name="Harmon C.M."/>
            <person name="Jones J.B."/>
        </authorList>
    </citation>
    <scope>NUCLEOTIDE SEQUENCE</scope>
    <source>
        <strain evidence="4">SE1</strain>
    </source>
</reference>
<protein>
    <submittedName>
        <fullName evidence="4">Calcium-binding protein</fullName>
    </submittedName>
</protein>
<dbReference type="Proteomes" id="UP001246576">
    <property type="component" value="Unassembled WGS sequence"/>
</dbReference>
<keyword evidence="1" id="KW-0106">Calcium</keyword>
<accession>A0ABU2EHA7</accession>